<keyword evidence="8" id="KW-1185">Reference proteome</keyword>
<dbReference type="InterPro" id="IPR051328">
    <property type="entry name" value="T7SS_ABC-Transporter"/>
</dbReference>
<feature type="transmembrane region" description="Helical" evidence="5">
    <location>
        <begin position="531"/>
        <end position="556"/>
    </location>
</feature>
<protein>
    <submittedName>
        <fullName evidence="7">YhgE/Pip domain-containing protein</fullName>
    </submittedName>
</protein>
<feature type="domain" description="ABC-2 type transporter transmembrane" evidence="6">
    <location>
        <begin position="477"/>
        <end position="664"/>
    </location>
</feature>
<dbReference type="RefSeq" id="WP_344327547.1">
    <property type="nucleotide sequence ID" value="NZ_BAAAPY010000006.1"/>
</dbReference>
<feature type="transmembrane region" description="Helical" evidence="5">
    <location>
        <begin position="592"/>
        <end position="611"/>
    </location>
</feature>
<dbReference type="NCBIfam" id="TIGR03057">
    <property type="entry name" value="xxxLxxG_by_4"/>
    <property type="match status" value="7"/>
</dbReference>
<dbReference type="Proteomes" id="UP001501480">
    <property type="component" value="Unassembled WGS sequence"/>
</dbReference>
<comment type="subcellular location">
    <subcellularLocation>
        <location evidence="1">Membrane</location>
        <topology evidence="1">Multi-pass membrane protein</topology>
    </subcellularLocation>
</comment>
<evidence type="ECO:0000313" key="8">
    <source>
        <dbReference type="Proteomes" id="UP001501480"/>
    </source>
</evidence>
<proteinExistence type="predicted"/>
<evidence type="ECO:0000313" key="7">
    <source>
        <dbReference type="EMBL" id="GAA2079688.1"/>
    </source>
</evidence>
<keyword evidence="2 5" id="KW-0812">Transmembrane</keyword>
<organism evidence="7 8">
    <name type="scientific">Aeromicrobium halocynthiae</name>
    <dbReference type="NCBI Taxonomy" id="560557"/>
    <lineage>
        <taxon>Bacteria</taxon>
        <taxon>Bacillati</taxon>
        <taxon>Actinomycetota</taxon>
        <taxon>Actinomycetes</taxon>
        <taxon>Propionibacteriales</taxon>
        <taxon>Nocardioidaceae</taxon>
        <taxon>Aeromicrobium</taxon>
    </lineage>
</organism>
<dbReference type="PANTHER" id="PTHR43077:SF5">
    <property type="entry name" value="PHAGE INFECTION PROTEIN"/>
    <property type="match status" value="1"/>
</dbReference>
<dbReference type="PANTHER" id="PTHR43077">
    <property type="entry name" value="TRANSPORT PERMEASE YVFS-RELATED"/>
    <property type="match status" value="1"/>
</dbReference>
<reference evidence="8" key="1">
    <citation type="journal article" date="2019" name="Int. J. Syst. Evol. Microbiol.">
        <title>The Global Catalogue of Microorganisms (GCM) 10K type strain sequencing project: providing services to taxonomists for standard genome sequencing and annotation.</title>
        <authorList>
            <consortium name="The Broad Institute Genomics Platform"/>
            <consortium name="The Broad Institute Genome Sequencing Center for Infectious Disease"/>
            <person name="Wu L."/>
            <person name="Ma J."/>
        </authorList>
    </citation>
    <scope>NUCLEOTIDE SEQUENCE [LARGE SCALE GENOMIC DNA]</scope>
    <source>
        <strain evidence="8">JCM 15749</strain>
    </source>
</reference>
<evidence type="ECO:0000256" key="5">
    <source>
        <dbReference type="SAM" id="Phobius"/>
    </source>
</evidence>
<feature type="transmembrane region" description="Helical" evidence="5">
    <location>
        <begin position="562"/>
        <end position="585"/>
    </location>
</feature>
<evidence type="ECO:0000256" key="3">
    <source>
        <dbReference type="ARBA" id="ARBA00022989"/>
    </source>
</evidence>
<dbReference type="InterPro" id="IPR023908">
    <property type="entry name" value="xxxLxxG_rpt"/>
</dbReference>
<dbReference type="EMBL" id="BAAAPY010000006">
    <property type="protein sequence ID" value="GAA2079688.1"/>
    <property type="molecule type" value="Genomic_DNA"/>
</dbReference>
<keyword evidence="4 5" id="KW-0472">Membrane</keyword>
<keyword evidence="3 5" id="KW-1133">Transmembrane helix</keyword>
<name>A0ABP5HLY2_9ACTN</name>
<dbReference type="InterPro" id="IPR017501">
    <property type="entry name" value="Phage_infect_YhgE_C"/>
</dbReference>
<dbReference type="InterPro" id="IPR017500">
    <property type="entry name" value="Phage_infect_YhgE_N"/>
</dbReference>
<dbReference type="NCBIfam" id="TIGR03062">
    <property type="entry name" value="pip_yhgE_Cterm"/>
    <property type="match status" value="1"/>
</dbReference>
<gene>
    <name evidence="7" type="ORF">GCM10009821_19900</name>
</gene>
<feature type="transmembrane region" description="Helical" evidence="5">
    <location>
        <begin position="20"/>
        <end position="42"/>
    </location>
</feature>
<evidence type="ECO:0000259" key="6">
    <source>
        <dbReference type="Pfam" id="PF12698"/>
    </source>
</evidence>
<comment type="caution">
    <text evidence="7">The sequence shown here is derived from an EMBL/GenBank/DDBJ whole genome shotgun (WGS) entry which is preliminary data.</text>
</comment>
<sequence>MLPSPALPWFELARFRRSRLTRAAVAAVVVVPLFYGGLYTWANIDPTNNLDRVQAAVVNQDELIEVEGPDGETEPVSVGRLLAANLIGDDSPENYDWVLTDARDAQDGLADGDYKAVLTIPANLSAAATSTDDPESAVQGELDLKTNDAVNYVNGQVARSILQAARQALNAQVTETYLDNIYLSFSDLKVSLAEAADGAGELADGAEQLADGSAELAEGTGQLADGANALADGNRQLADGARQLDAGAGELADGLGELRRETAALPGQTRRLADGARQVAGGVDQLNAVVQQVVSTILRGTEDADALAATLRALAAQCRDAAPEGFDCGAIDQAAAQATTIVGGIRDEARTVGGQTQELSDGARQVADGAAELAGGVGQLSAAIGQAAGGAAELASATGQLSDGATEAARGADQLAAGVGELAAGAGQLADGAAELAQGARELRDGLREGAGEIPDYTEDERERLAQTAATPVEDAIERVNGVDSYGAGLAPYFIALALWVGAMAIYLLLRPFPRRALASTAGGWRTALAGYAPGLPLAALQALLLVGLVVGPLGISAARPLLFVGFALLTSACFLAINQMFVALFGAAGRFAALVFVSLQLTSAGGTYPVETAPGFFGFLHSLMPMTYAVSGLRNGIAGGDVGVWAAAVVLIAFTLGALAVTVLTAVRRQSVTVSRLHPTLTL</sequence>
<dbReference type="NCBIfam" id="TIGR03061">
    <property type="entry name" value="pip_yhgE_Nterm"/>
    <property type="match status" value="1"/>
</dbReference>
<evidence type="ECO:0000256" key="2">
    <source>
        <dbReference type="ARBA" id="ARBA00022692"/>
    </source>
</evidence>
<dbReference type="Pfam" id="PF12698">
    <property type="entry name" value="ABC2_membrane_3"/>
    <property type="match status" value="1"/>
</dbReference>
<feature type="transmembrane region" description="Helical" evidence="5">
    <location>
        <begin position="490"/>
        <end position="510"/>
    </location>
</feature>
<dbReference type="SUPFAM" id="SSF58104">
    <property type="entry name" value="Methyl-accepting chemotaxis protein (MCP) signaling domain"/>
    <property type="match status" value="1"/>
</dbReference>
<evidence type="ECO:0000256" key="4">
    <source>
        <dbReference type="ARBA" id="ARBA00023136"/>
    </source>
</evidence>
<dbReference type="InterPro" id="IPR013525">
    <property type="entry name" value="ABC2_TM"/>
</dbReference>
<evidence type="ECO:0000256" key="1">
    <source>
        <dbReference type="ARBA" id="ARBA00004141"/>
    </source>
</evidence>
<accession>A0ABP5HLY2</accession>
<dbReference type="Gene3D" id="1.10.287.950">
    <property type="entry name" value="Methyl-accepting chemotaxis protein"/>
    <property type="match status" value="2"/>
</dbReference>
<feature type="transmembrane region" description="Helical" evidence="5">
    <location>
        <begin position="643"/>
        <end position="668"/>
    </location>
</feature>